<dbReference type="AlphaFoldDB" id="A0A8C4XGM3"/>
<name>A0A8C4XGM3_ERPCA</name>
<dbReference type="Gene3D" id="3.30.160.60">
    <property type="entry name" value="Classic Zinc Finger"/>
    <property type="match status" value="10"/>
</dbReference>
<feature type="domain" description="C2H2-type" evidence="10">
    <location>
        <begin position="237"/>
        <end position="264"/>
    </location>
</feature>
<dbReference type="FunFam" id="3.30.160.60:FF:002343">
    <property type="entry name" value="Zinc finger protein 33A"/>
    <property type="match status" value="5"/>
</dbReference>
<dbReference type="FunFam" id="3.30.160.60:FF:000706">
    <property type="entry name" value="Zinc finger protein"/>
    <property type="match status" value="1"/>
</dbReference>
<comment type="subcellular location">
    <subcellularLocation>
        <location evidence="1">Nucleus</location>
    </subcellularLocation>
</comment>
<dbReference type="Ensembl" id="ENSECRT00000030015.1">
    <property type="protein sequence ID" value="ENSECRP00000029394.1"/>
    <property type="gene ID" value="ENSECRG00000019931.1"/>
</dbReference>
<evidence type="ECO:0000256" key="6">
    <source>
        <dbReference type="ARBA" id="ARBA00023125"/>
    </source>
</evidence>
<keyword evidence="2" id="KW-0479">Metal-binding</keyword>
<dbReference type="SUPFAM" id="SSF57667">
    <property type="entry name" value="beta-beta-alpha zinc fingers"/>
    <property type="match status" value="6"/>
</dbReference>
<dbReference type="GeneTree" id="ENSGT00950000182774"/>
<dbReference type="InterPro" id="IPR036236">
    <property type="entry name" value="Znf_C2H2_sf"/>
</dbReference>
<organism evidence="11 12">
    <name type="scientific">Erpetoichthys calabaricus</name>
    <name type="common">Rope fish</name>
    <name type="synonym">Calamoichthys calabaricus</name>
    <dbReference type="NCBI Taxonomy" id="27687"/>
    <lineage>
        <taxon>Eukaryota</taxon>
        <taxon>Metazoa</taxon>
        <taxon>Chordata</taxon>
        <taxon>Craniata</taxon>
        <taxon>Vertebrata</taxon>
        <taxon>Euteleostomi</taxon>
        <taxon>Actinopterygii</taxon>
        <taxon>Polypteriformes</taxon>
        <taxon>Polypteridae</taxon>
        <taxon>Erpetoichthys</taxon>
    </lineage>
</organism>
<dbReference type="PANTHER" id="PTHR24404:SF114">
    <property type="entry name" value="KLUMPFUSS, ISOFORM B-RELATED"/>
    <property type="match status" value="1"/>
</dbReference>
<dbReference type="GO" id="GO:0000978">
    <property type="term" value="F:RNA polymerase II cis-regulatory region sequence-specific DNA binding"/>
    <property type="evidence" value="ECO:0007669"/>
    <property type="project" value="TreeGrafter"/>
</dbReference>
<keyword evidence="7" id="KW-0539">Nucleus</keyword>
<dbReference type="PANTHER" id="PTHR24404">
    <property type="entry name" value="ZINC FINGER PROTEIN"/>
    <property type="match status" value="1"/>
</dbReference>
<evidence type="ECO:0000256" key="8">
    <source>
        <dbReference type="PROSITE-ProRule" id="PRU00042"/>
    </source>
</evidence>
<reference evidence="11" key="2">
    <citation type="submission" date="2025-09" db="UniProtKB">
        <authorList>
            <consortium name="Ensembl"/>
        </authorList>
    </citation>
    <scope>IDENTIFICATION</scope>
</reference>
<dbReference type="FunFam" id="3.30.160.60:FF:000358">
    <property type="entry name" value="zinc finger protein 24"/>
    <property type="match status" value="1"/>
</dbReference>
<evidence type="ECO:0000259" key="10">
    <source>
        <dbReference type="PROSITE" id="PS50157"/>
    </source>
</evidence>
<feature type="region of interest" description="Disordered" evidence="9">
    <location>
        <begin position="111"/>
        <end position="132"/>
    </location>
</feature>
<accession>A0A8C4XGM3</accession>
<dbReference type="Proteomes" id="UP000694620">
    <property type="component" value="Unassembled WGS sequence"/>
</dbReference>
<feature type="domain" description="C2H2-type" evidence="10">
    <location>
        <begin position="461"/>
        <end position="488"/>
    </location>
</feature>
<dbReference type="Pfam" id="PF13912">
    <property type="entry name" value="zf-C2H2_6"/>
    <property type="match status" value="2"/>
</dbReference>
<dbReference type="FunFam" id="3.30.160.60:FF:001344">
    <property type="entry name" value="Zinc finger protein 16 like"/>
    <property type="match status" value="1"/>
</dbReference>
<dbReference type="PROSITE" id="PS50157">
    <property type="entry name" value="ZINC_FINGER_C2H2_2"/>
    <property type="match status" value="10"/>
</dbReference>
<dbReference type="FunFam" id="3.30.160.60:FF:000478">
    <property type="entry name" value="Zinc finger protein 133"/>
    <property type="match status" value="1"/>
</dbReference>
<feature type="domain" description="C2H2-type" evidence="10">
    <location>
        <begin position="377"/>
        <end position="404"/>
    </location>
</feature>
<dbReference type="GeneID" id="114641684"/>
<proteinExistence type="predicted"/>
<keyword evidence="12" id="KW-1185">Reference proteome</keyword>
<dbReference type="GO" id="GO:0005634">
    <property type="term" value="C:nucleus"/>
    <property type="evidence" value="ECO:0007669"/>
    <property type="project" value="UniProtKB-SubCell"/>
</dbReference>
<keyword evidence="6" id="KW-0238">DNA-binding</keyword>
<evidence type="ECO:0000256" key="4">
    <source>
        <dbReference type="ARBA" id="ARBA00022771"/>
    </source>
</evidence>
<evidence type="ECO:0000256" key="9">
    <source>
        <dbReference type="SAM" id="MobiDB-lite"/>
    </source>
</evidence>
<dbReference type="PROSITE" id="PS00028">
    <property type="entry name" value="ZINC_FINGER_C2H2_1"/>
    <property type="match status" value="10"/>
</dbReference>
<evidence type="ECO:0000256" key="3">
    <source>
        <dbReference type="ARBA" id="ARBA00022737"/>
    </source>
</evidence>
<dbReference type="FunFam" id="3.30.160.60:FF:000303">
    <property type="entry name" value="Zinc finger protein 41"/>
    <property type="match status" value="1"/>
</dbReference>
<feature type="domain" description="C2H2-type" evidence="10">
    <location>
        <begin position="265"/>
        <end position="292"/>
    </location>
</feature>
<evidence type="ECO:0000313" key="12">
    <source>
        <dbReference type="Proteomes" id="UP000694620"/>
    </source>
</evidence>
<reference evidence="11" key="1">
    <citation type="submission" date="2025-08" db="UniProtKB">
        <authorList>
            <consortium name="Ensembl"/>
        </authorList>
    </citation>
    <scope>IDENTIFICATION</scope>
</reference>
<keyword evidence="5" id="KW-0862">Zinc</keyword>
<feature type="compositionally biased region" description="Basic and acidic residues" evidence="9">
    <location>
        <begin position="111"/>
        <end position="125"/>
    </location>
</feature>
<keyword evidence="3" id="KW-0677">Repeat</keyword>
<gene>
    <name evidence="11" type="primary">LOC114641684</name>
</gene>
<protein>
    <submittedName>
        <fullName evidence="11">Zinc finger protein OZF-like</fullName>
    </submittedName>
</protein>
<evidence type="ECO:0000256" key="1">
    <source>
        <dbReference type="ARBA" id="ARBA00004123"/>
    </source>
</evidence>
<dbReference type="SMART" id="SM00355">
    <property type="entry name" value="ZnF_C2H2"/>
    <property type="match status" value="10"/>
</dbReference>
<feature type="domain" description="C2H2-type" evidence="10">
    <location>
        <begin position="489"/>
        <end position="516"/>
    </location>
</feature>
<dbReference type="OrthoDB" id="8649463at2759"/>
<evidence type="ECO:0000256" key="7">
    <source>
        <dbReference type="ARBA" id="ARBA00023242"/>
    </source>
</evidence>
<dbReference type="InterPro" id="IPR013087">
    <property type="entry name" value="Znf_C2H2_type"/>
</dbReference>
<sequence>MASAKEDDVNEKLAHMKQEICDWTAADDLCVKLDDHERRMTGIKEEECKGEIVEVKVEDSEDFSVILELPNPESATVFKQEICEDSQPWVTNTGQLPTQQNCVELKSEFSESKEKMNEGDGREVEEQQSSESAGINFQENVGFSSSSFAQTSLQCRLQQDKDKVNKSTKGLENLTSASFQCHYLPAAKQIQTEAISKDQQVLNADQEALYINRKCGKTFKNKSDGKDMSAHAIQKPFACSECGKLFPLRKGLHRHKRIHTGEKTHCCPECGKRFPDNSALQRHARVHTGEKPYTCAECGKRFSHNNSLQNHKKIHLGEKPYCCSVCGKGFSFLSNFYSHFRIHSGEKPYCCSECGKRFARINNLRTHTRIHTQEKPYCCPECGKRCANRSNLQRHMQVHTGERPYSCFECGKQFFERSGLQRHSRIHTGEKPFCCSECGKRFSDRSSLQTHTRIHTGEKPYCCSECGKRFSHHGSFRQHTQTHTGEKPYHCSECGKRFSQKCGLKYHSKIHTRETRVTAELAVEQNN</sequence>
<dbReference type="Pfam" id="PF00096">
    <property type="entry name" value="zf-C2H2"/>
    <property type="match status" value="6"/>
</dbReference>
<evidence type="ECO:0000256" key="5">
    <source>
        <dbReference type="ARBA" id="ARBA00022833"/>
    </source>
</evidence>
<dbReference type="RefSeq" id="XP_028646543.1">
    <property type="nucleotide sequence ID" value="XM_028790710.2"/>
</dbReference>
<evidence type="ECO:0000256" key="2">
    <source>
        <dbReference type="ARBA" id="ARBA00022723"/>
    </source>
</evidence>
<feature type="domain" description="C2H2-type" evidence="10">
    <location>
        <begin position="349"/>
        <end position="376"/>
    </location>
</feature>
<evidence type="ECO:0000313" key="11">
    <source>
        <dbReference type="Ensembl" id="ENSECRP00000029394.1"/>
    </source>
</evidence>
<dbReference type="InterPro" id="IPR050589">
    <property type="entry name" value="Ikaros_C2H2-ZF"/>
</dbReference>
<dbReference type="GO" id="GO:0008270">
    <property type="term" value="F:zinc ion binding"/>
    <property type="evidence" value="ECO:0007669"/>
    <property type="project" value="UniProtKB-KW"/>
</dbReference>
<feature type="domain" description="C2H2-type" evidence="10">
    <location>
        <begin position="321"/>
        <end position="348"/>
    </location>
</feature>
<keyword evidence="4 8" id="KW-0863">Zinc-finger</keyword>
<feature type="domain" description="C2H2-type" evidence="10">
    <location>
        <begin position="433"/>
        <end position="460"/>
    </location>
</feature>
<feature type="domain" description="C2H2-type" evidence="10">
    <location>
        <begin position="293"/>
        <end position="320"/>
    </location>
</feature>
<dbReference type="RefSeq" id="XP_028646542.1">
    <property type="nucleotide sequence ID" value="XM_028790709.2"/>
</dbReference>
<feature type="domain" description="C2H2-type" evidence="10">
    <location>
        <begin position="405"/>
        <end position="432"/>
    </location>
</feature>
<dbReference type="GO" id="GO:0006357">
    <property type="term" value="P:regulation of transcription by RNA polymerase II"/>
    <property type="evidence" value="ECO:0007669"/>
    <property type="project" value="TreeGrafter"/>
</dbReference>
<dbReference type="GO" id="GO:0003700">
    <property type="term" value="F:DNA-binding transcription factor activity"/>
    <property type="evidence" value="ECO:0007669"/>
    <property type="project" value="TreeGrafter"/>
</dbReference>